<dbReference type="SUPFAM" id="SSF55729">
    <property type="entry name" value="Acyl-CoA N-acyltransferases (Nat)"/>
    <property type="match status" value="1"/>
</dbReference>
<dbReference type="InterPro" id="IPR000182">
    <property type="entry name" value="GNAT_dom"/>
</dbReference>
<name>A0A427TL05_9BACI</name>
<evidence type="ECO:0000259" key="1">
    <source>
        <dbReference type="PROSITE" id="PS51186"/>
    </source>
</evidence>
<gene>
    <name evidence="2" type="ORF">EJA10_17655</name>
</gene>
<dbReference type="EMBL" id="RSFW01000020">
    <property type="protein sequence ID" value="RSD25097.1"/>
    <property type="molecule type" value="Genomic_DNA"/>
</dbReference>
<dbReference type="Proteomes" id="UP000279911">
    <property type="component" value="Unassembled WGS sequence"/>
</dbReference>
<evidence type="ECO:0000313" key="2">
    <source>
        <dbReference type="EMBL" id="RSD25097.1"/>
    </source>
</evidence>
<proteinExistence type="predicted"/>
<evidence type="ECO:0000313" key="3">
    <source>
        <dbReference type="Proteomes" id="UP000279911"/>
    </source>
</evidence>
<dbReference type="InterPro" id="IPR016181">
    <property type="entry name" value="Acyl_CoA_acyltransferase"/>
</dbReference>
<dbReference type="GO" id="GO:0016747">
    <property type="term" value="F:acyltransferase activity, transferring groups other than amino-acyl groups"/>
    <property type="evidence" value="ECO:0007669"/>
    <property type="project" value="InterPro"/>
</dbReference>
<feature type="domain" description="N-acetyltransferase" evidence="1">
    <location>
        <begin position="1"/>
        <end position="145"/>
    </location>
</feature>
<dbReference type="OrthoDB" id="156739at2"/>
<dbReference type="RefSeq" id="WP_125481354.1">
    <property type="nucleotide sequence ID" value="NZ_RSFW01000020.1"/>
</dbReference>
<dbReference type="Pfam" id="PF00583">
    <property type="entry name" value="Acetyltransf_1"/>
    <property type="match status" value="1"/>
</dbReference>
<protein>
    <submittedName>
        <fullName evidence="2">GNAT family N-acetyltransferase</fullName>
    </submittedName>
</protein>
<dbReference type="PROSITE" id="PS51186">
    <property type="entry name" value="GNAT"/>
    <property type="match status" value="1"/>
</dbReference>
<keyword evidence="2" id="KW-0808">Transferase</keyword>
<dbReference type="Gene3D" id="3.40.630.30">
    <property type="match status" value="1"/>
</dbReference>
<dbReference type="CDD" id="cd04301">
    <property type="entry name" value="NAT_SF"/>
    <property type="match status" value="1"/>
</dbReference>
<reference evidence="3" key="1">
    <citation type="submission" date="2018-12" db="EMBL/GenBank/DDBJ databases">
        <title>Bacillus chawlae sp. nov., Bacillus glennii sp. nov., and Bacillus saganii sp. nov. Isolated from the Vehicle Assembly Building at Kennedy Space Center where the Viking Spacecraft were Assembled.</title>
        <authorList>
            <person name="Seuylemezian A."/>
            <person name="Vaishampayan P."/>
        </authorList>
    </citation>
    <scope>NUCLEOTIDE SEQUENCE [LARGE SCALE GENOMIC DNA]</scope>
    <source>
        <strain evidence="3">DSM 13966</strain>
    </source>
</reference>
<organism evidence="2 3">
    <name type="scientific">Mesobacillus subterraneus</name>
    <dbReference type="NCBI Taxonomy" id="285983"/>
    <lineage>
        <taxon>Bacteria</taxon>
        <taxon>Bacillati</taxon>
        <taxon>Bacillota</taxon>
        <taxon>Bacilli</taxon>
        <taxon>Bacillales</taxon>
        <taxon>Bacillaceae</taxon>
        <taxon>Mesobacillus</taxon>
    </lineage>
</organism>
<sequence length="145" mass="16561">MAIRRANKSETNYILYVLGRVLKESTMGYAENNVQHAYNLFYPMIQKGAYFLIDEENRKLKGWILLGVEWNSITNELMGCLISVYVYPEYRKTGLGEKLTVAAINELRGMGIRTVQVNVFNGNPSRILCEKLGFKPVSAVMELKM</sequence>
<dbReference type="AlphaFoldDB" id="A0A427TL05"/>
<accession>A0A427TL05</accession>
<comment type="caution">
    <text evidence="2">The sequence shown here is derived from an EMBL/GenBank/DDBJ whole genome shotgun (WGS) entry which is preliminary data.</text>
</comment>